<keyword evidence="3" id="KW-0808">Transferase</keyword>
<dbReference type="GO" id="GO:0005737">
    <property type="term" value="C:cytoplasm"/>
    <property type="evidence" value="ECO:0007669"/>
    <property type="project" value="TreeGrafter"/>
</dbReference>
<evidence type="ECO:0000256" key="7">
    <source>
        <dbReference type="ARBA" id="ARBA00049120"/>
    </source>
</evidence>
<keyword evidence="6" id="KW-0238">DNA-binding</keyword>
<dbReference type="Pfam" id="PF01555">
    <property type="entry name" value="N6_N4_Mtase"/>
    <property type="match status" value="1"/>
</dbReference>
<feature type="domain" description="DNA methylase N-4/N-6" evidence="9">
    <location>
        <begin position="26"/>
        <end position="256"/>
    </location>
</feature>
<evidence type="ECO:0000256" key="1">
    <source>
        <dbReference type="ARBA" id="ARBA00010203"/>
    </source>
</evidence>
<keyword evidence="4" id="KW-0949">S-adenosyl-L-methionine</keyword>
<evidence type="ECO:0000256" key="3">
    <source>
        <dbReference type="ARBA" id="ARBA00022679"/>
    </source>
</evidence>
<sequence>MTPQYIVDDSRRLQEIFIENQLKRPDLIITSPPYFDVLNYDNHYSQIGFKQKYNDYISDVVGVLQSCYDLANENATLWLVVDTFRRNGELKLLPFDLINEIKENTDHSWKLKEIVIWDKEKSMPWNGKGSFKNEFEYIIFFAKGENFTFNFDEVREINDLKKWWKTYPERYNPNGKAPSNIWSFITPMRGWGNNVQKHLCPFPFPLVEKIISIASNEGDVVFDPFAGSGTVLAIASVMSRFSFGIDINAQYKKTFEEQVLLGAKKHWTDRQKVKEKHSVGLENYAILNNKLRKMKVASAVCQHVNKSNNHQFLYVTKDNLTENNIVEIYVMENGVTPKIDLEDKALKFLIQQAKVKPILHIEKEIPFYEKFMDIRLYKYRYNRFYAYTSPCKFPNIGKREEMYNFIYSDIELKVLE</sequence>
<evidence type="ECO:0000256" key="8">
    <source>
        <dbReference type="RuleBase" id="RU362026"/>
    </source>
</evidence>
<evidence type="ECO:0000313" key="10">
    <source>
        <dbReference type="EMBL" id="AQG81004.1"/>
    </source>
</evidence>
<keyword evidence="11" id="KW-1185">Reference proteome</keyword>
<evidence type="ECO:0000256" key="5">
    <source>
        <dbReference type="ARBA" id="ARBA00022747"/>
    </source>
</evidence>
<evidence type="ECO:0000259" key="9">
    <source>
        <dbReference type="Pfam" id="PF01555"/>
    </source>
</evidence>
<dbReference type="KEGG" id="smon:AWR27_17760"/>
<dbReference type="EC" id="2.1.1.-" evidence="8"/>
<comment type="catalytic activity">
    <reaction evidence="7">
        <text>a 2'-deoxycytidine in DNA + S-adenosyl-L-methionine = an N(4)-methyl-2'-deoxycytidine in DNA + S-adenosyl-L-homocysteine + H(+)</text>
        <dbReference type="Rhea" id="RHEA:16857"/>
        <dbReference type="Rhea" id="RHEA-COMP:11369"/>
        <dbReference type="Rhea" id="RHEA-COMP:13674"/>
        <dbReference type="ChEBI" id="CHEBI:15378"/>
        <dbReference type="ChEBI" id="CHEBI:57856"/>
        <dbReference type="ChEBI" id="CHEBI:59789"/>
        <dbReference type="ChEBI" id="CHEBI:85452"/>
        <dbReference type="ChEBI" id="CHEBI:137933"/>
        <dbReference type="EC" id="2.1.1.113"/>
    </reaction>
</comment>
<evidence type="ECO:0000256" key="4">
    <source>
        <dbReference type="ARBA" id="ARBA00022691"/>
    </source>
</evidence>
<dbReference type="InterPro" id="IPR002941">
    <property type="entry name" value="DNA_methylase_N4/N6"/>
</dbReference>
<dbReference type="GO" id="GO:0009007">
    <property type="term" value="F:site-specific DNA-methyltransferase (adenine-specific) activity"/>
    <property type="evidence" value="ECO:0007669"/>
    <property type="project" value="TreeGrafter"/>
</dbReference>
<dbReference type="Gene3D" id="3.40.50.150">
    <property type="entry name" value="Vaccinia Virus protein VP39"/>
    <property type="match status" value="1"/>
</dbReference>
<dbReference type="PANTHER" id="PTHR13370:SF3">
    <property type="entry name" value="TRNA (GUANINE(10)-N2)-METHYLTRANSFERASE HOMOLOG"/>
    <property type="match status" value="1"/>
</dbReference>
<dbReference type="InterPro" id="IPR029063">
    <property type="entry name" value="SAM-dependent_MTases_sf"/>
</dbReference>
<gene>
    <name evidence="10" type="ORF">AWR27_17760</name>
</gene>
<organism evidence="10 11">
    <name type="scientific">Spirosoma montaniterrae</name>
    <dbReference type="NCBI Taxonomy" id="1178516"/>
    <lineage>
        <taxon>Bacteria</taxon>
        <taxon>Pseudomonadati</taxon>
        <taxon>Bacteroidota</taxon>
        <taxon>Cytophagia</taxon>
        <taxon>Cytophagales</taxon>
        <taxon>Cytophagaceae</taxon>
        <taxon>Spirosoma</taxon>
    </lineage>
</organism>
<name>A0A1P9X056_9BACT</name>
<dbReference type="SUPFAM" id="SSF53335">
    <property type="entry name" value="S-adenosyl-L-methionine-dependent methyltransferases"/>
    <property type="match status" value="1"/>
</dbReference>
<comment type="similarity">
    <text evidence="1">Belongs to the N(4)/N(6)-methyltransferase family. N(4) subfamily.</text>
</comment>
<dbReference type="InterPro" id="IPR001091">
    <property type="entry name" value="RM_Methyltransferase"/>
</dbReference>
<evidence type="ECO:0000256" key="6">
    <source>
        <dbReference type="ARBA" id="ARBA00023125"/>
    </source>
</evidence>
<dbReference type="GO" id="GO:0009307">
    <property type="term" value="P:DNA restriction-modification system"/>
    <property type="evidence" value="ECO:0007669"/>
    <property type="project" value="UniProtKB-KW"/>
</dbReference>
<dbReference type="Proteomes" id="UP000187941">
    <property type="component" value="Chromosome"/>
</dbReference>
<dbReference type="AlphaFoldDB" id="A0A1P9X056"/>
<protein>
    <recommendedName>
        <fullName evidence="8">Methyltransferase</fullName>
        <ecNumber evidence="8">2.1.1.-</ecNumber>
    </recommendedName>
</protein>
<keyword evidence="5" id="KW-0680">Restriction system</keyword>
<dbReference type="PRINTS" id="PR00508">
    <property type="entry name" value="S21N4MTFRASE"/>
</dbReference>
<dbReference type="GO" id="GO:0032259">
    <property type="term" value="P:methylation"/>
    <property type="evidence" value="ECO:0007669"/>
    <property type="project" value="UniProtKB-KW"/>
</dbReference>
<evidence type="ECO:0000256" key="2">
    <source>
        <dbReference type="ARBA" id="ARBA00022603"/>
    </source>
</evidence>
<reference evidence="10 11" key="1">
    <citation type="submission" date="2016-01" db="EMBL/GenBank/DDBJ databases">
        <authorList>
            <person name="Oliw E.H."/>
        </authorList>
    </citation>
    <scope>NUCLEOTIDE SEQUENCE [LARGE SCALE GENOMIC DNA]</scope>
    <source>
        <strain evidence="10 11">DY10</strain>
    </source>
</reference>
<dbReference type="PROSITE" id="PS00093">
    <property type="entry name" value="N4_MTASE"/>
    <property type="match status" value="1"/>
</dbReference>
<dbReference type="GO" id="GO:0008170">
    <property type="term" value="F:N-methyltransferase activity"/>
    <property type="evidence" value="ECO:0007669"/>
    <property type="project" value="InterPro"/>
</dbReference>
<dbReference type="EMBL" id="CP014263">
    <property type="protein sequence ID" value="AQG81004.1"/>
    <property type="molecule type" value="Genomic_DNA"/>
</dbReference>
<keyword evidence="2" id="KW-0489">Methyltransferase</keyword>
<dbReference type="InterPro" id="IPR017985">
    <property type="entry name" value="MeTrfase_CN4_CS"/>
</dbReference>
<evidence type="ECO:0000313" key="11">
    <source>
        <dbReference type="Proteomes" id="UP000187941"/>
    </source>
</evidence>
<dbReference type="GO" id="GO:0015667">
    <property type="term" value="F:site-specific DNA-methyltransferase (cytosine-N4-specific) activity"/>
    <property type="evidence" value="ECO:0007669"/>
    <property type="project" value="UniProtKB-EC"/>
</dbReference>
<accession>A0A1P9X056</accession>
<proteinExistence type="inferred from homology"/>
<dbReference type="GO" id="GO:0003677">
    <property type="term" value="F:DNA binding"/>
    <property type="evidence" value="ECO:0007669"/>
    <property type="project" value="UniProtKB-KW"/>
</dbReference>
<dbReference type="STRING" id="1178516.AWR27_17760"/>
<dbReference type="PANTHER" id="PTHR13370">
    <property type="entry name" value="RNA METHYLASE-RELATED"/>
    <property type="match status" value="1"/>
</dbReference>